<dbReference type="OrthoDB" id="2403894at2759"/>
<sequence length="117" mass="12245">MHFSTSALFALTLVTLLSTTTAQWVNDATEACKSCLLAARNAQVPACKNIPANPQTGRMIREARVCQCGAASNDAWITSCTKPDACDAMTATILKRAYAGVKIGCDRSGLSSVDGSS</sequence>
<feature type="signal peptide" evidence="1">
    <location>
        <begin position="1"/>
        <end position="22"/>
    </location>
</feature>
<name>A0A9P5RS37_9FUNG</name>
<dbReference type="EMBL" id="JAAAUQ010000959">
    <property type="protein sequence ID" value="KAF9145366.1"/>
    <property type="molecule type" value="Genomic_DNA"/>
</dbReference>
<proteinExistence type="predicted"/>
<evidence type="ECO:0000256" key="1">
    <source>
        <dbReference type="SAM" id="SignalP"/>
    </source>
</evidence>
<dbReference type="Proteomes" id="UP000748756">
    <property type="component" value="Unassembled WGS sequence"/>
</dbReference>
<keyword evidence="3" id="KW-1185">Reference proteome</keyword>
<protein>
    <submittedName>
        <fullName evidence="2">Uncharacterized protein</fullName>
    </submittedName>
</protein>
<comment type="caution">
    <text evidence="2">The sequence shown here is derived from an EMBL/GenBank/DDBJ whole genome shotgun (WGS) entry which is preliminary data.</text>
</comment>
<dbReference type="AlphaFoldDB" id="A0A9P5RS37"/>
<evidence type="ECO:0000313" key="3">
    <source>
        <dbReference type="Proteomes" id="UP000748756"/>
    </source>
</evidence>
<keyword evidence="1" id="KW-0732">Signal</keyword>
<gene>
    <name evidence="2" type="ORF">BG015_011912</name>
</gene>
<reference evidence="2" key="1">
    <citation type="journal article" date="2020" name="Fungal Divers.">
        <title>Resolving the Mortierellaceae phylogeny through synthesis of multi-gene phylogenetics and phylogenomics.</title>
        <authorList>
            <person name="Vandepol N."/>
            <person name="Liber J."/>
            <person name="Desiro A."/>
            <person name="Na H."/>
            <person name="Kennedy M."/>
            <person name="Barry K."/>
            <person name="Grigoriev I.V."/>
            <person name="Miller A.N."/>
            <person name="O'Donnell K."/>
            <person name="Stajich J.E."/>
            <person name="Bonito G."/>
        </authorList>
    </citation>
    <scope>NUCLEOTIDE SEQUENCE</scope>
    <source>
        <strain evidence="2">NRRL 6426</strain>
    </source>
</reference>
<accession>A0A9P5RS37</accession>
<organism evidence="2 3">
    <name type="scientific">Linnemannia schmuckeri</name>
    <dbReference type="NCBI Taxonomy" id="64567"/>
    <lineage>
        <taxon>Eukaryota</taxon>
        <taxon>Fungi</taxon>
        <taxon>Fungi incertae sedis</taxon>
        <taxon>Mucoromycota</taxon>
        <taxon>Mortierellomycotina</taxon>
        <taxon>Mortierellomycetes</taxon>
        <taxon>Mortierellales</taxon>
        <taxon>Mortierellaceae</taxon>
        <taxon>Linnemannia</taxon>
    </lineage>
</organism>
<evidence type="ECO:0000313" key="2">
    <source>
        <dbReference type="EMBL" id="KAF9145366.1"/>
    </source>
</evidence>
<feature type="chain" id="PRO_5040180224" evidence="1">
    <location>
        <begin position="23"/>
        <end position="117"/>
    </location>
</feature>